<organism evidence="2 3">
    <name type="scientific">Paenibacillus azoreducens</name>
    <dbReference type="NCBI Taxonomy" id="116718"/>
    <lineage>
        <taxon>Bacteria</taxon>
        <taxon>Bacillati</taxon>
        <taxon>Bacillota</taxon>
        <taxon>Bacilli</taxon>
        <taxon>Bacillales</taxon>
        <taxon>Paenibacillaceae</taxon>
        <taxon>Paenibacillus</taxon>
    </lineage>
</organism>
<keyword evidence="1" id="KW-0812">Transmembrane</keyword>
<evidence type="ECO:0000256" key="1">
    <source>
        <dbReference type="SAM" id="Phobius"/>
    </source>
</evidence>
<feature type="transmembrane region" description="Helical" evidence="1">
    <location>
        <begin position="12"/>
        <end position="31"/>
    </location>
</feature>
<keyword evidence="3" id="KW-1185">Reference proteome</keyword>
<protein>
    <submittedName>
        <fullName evidence="2">Uncharacterized protein</fullName>
    </submittedName>
</protein>
<proteinExistence type="predicted"/>
<dbReference type="EMBL" id="BORT01000001">
    <property type="protein sequence ID" value="GIO45278.1"/>
    <property type="molecule type" value="Genomic_DNA"/>
</dbReference>
<evidence type="ECO:0000313" key="2">
    <source>
        <dbReference type="EMBL" id="GIO45278.1"/>
    </source>
</evidence>
<sequence length="90" mass="10186">MPYTSNINGLGFYPGPFFAILSGLIYISRYCKCIIVETLKVTATVRSTQKMNKLTHAKPNLILMLIDYDDDDDLLRKELQNSVLLVESIS</sequence>
<comment type="caution">
    <text evidence="2">The sequence shown here is derived from an EMBL/GenBank/DDBJ whole genome shotgun (WGS) entry which is preliminary data.</text>
</comment>
<keyword evidence="1" id="KW-0472">Membrane</keyword>
<name>A0A919Y8T0_9BACL</name>
<dbReference type="AlphaFoldDB" id="A0A919Y8T0"/>
<accession>A0A919Y8T0</accession>
<evidence type="ECO:0000313" key="3">
    <source>
        <dbReference type="Proteomes" id="UP000682811"/>
    </source>
</evidence>
<dbReference type="Proteomes" id="UP000682811">
    <property type="component" value="Unassembled WGS sequence"/>
</dbReference>
<keyword evidence="1" id="KW-1133">Transmembrane helix</keyword>
<gene>
    <name evidence="2" type="ORF">J34TS1_00430</name>
</gene>
<reference evidence="2 3" key="1">
    <citation type="submission" date="2021-03" db="EMBL/GenBank/DDBJ databases">
        <title>Antimicrobial resistance genes in bacteria isolated from Japanese honey, and their potential for conferring macrolide and lincosamide resistance in the American foulbrood pathogen Paenibacillus larvae.</title>
        <authorList>
            <person name="Okamoto M."/>
            <person name="Kumagai M."/>
            <person name="Kanamori H."/>
            <person name="Takamatsu D."/>
        </authorList>
    </citation>
    <scope>NUCLEOTIDE SEQUENCE [LARGE SCALE GENOMIC DNA]</scope>
    <source>
        <strain evidence="2 3">J34TS1</strain>
    </source>
</reference>